<feature type="non-terminal residue" evidence="5">
    <location>
        <position position="1"/>
    </location>
</feature>
<comment type="caution">
    <text evidence="5">The sequence shown here is derived from an EMBL/GenBank/DDBJ whole genome shotgun (WGS) entry which is preliminary data.</text>
</comment>
<name>A0A0B4EQ28_METAF</name>
<keyword evidence="2" id="KW-1133">Transmembrane helix</keyword>
<feature type="transmembrane region" description="Helical" evidence="2">
    <location>
        <begin position="193"/>
        <end position="214"/>
    </location>
</feature>
<dbReference type="InterPro" id="IPR007567">
    <property type="entry name" value="Mid2_dom"/>
</dbReference>
<dbReference type="OrthoDB" id="5425782at2759"/>
<accession>A0A0B4EQ28</accession>
<gene>
    <name evidence="5" type="ORF">MAN_09871</name>
</gene>
<evidence type="ECO:0000256" key="1">
    <source>
        <dbReference type="SAM" id="MobiDB-lite"/>
    </source>
</evidence>
<keyword evidence="2" id="KW-0472">Membrane</keyword>
<keyword evidence="3" id="KW-0732">Signal</keyword>
<dbReference type="EMBL" id="AZNF01000019">
    <property type="protein sequence ID" value="KID60338.1"/>
    <property type="molecule type" value="Genomic_DNA"/>
</dbReference>
<proteinExistence type="predicted"/>
<evidence type="ECO:0000259" key="4">
    <source>
        <dbReference type="Pfam" id="PF04478"/>
    </source>
</evidence>
<dbReference type="Proteomes" id="UP000031186">
    <property type="component" value="Unassembled WGS sequence"/>
</dbReference>
<protein>
    <submittedName>
        <fullName evidence="5">Mid2-like cell wall stress sensor</fullName>
    </submittedName>
</protein>
<evidence type="ECO:0000256" key="3">
    <source>
        <dbReference type="SAM" id="SignalP"/>
    </source>
</evidence>
<feature type="region of interest" description="Disordered" evidence="1">
    <location>
        <begin position="238"/>
        <end position="278"/>
    </location>
</feature>
<feature type="compositionally biased region" description="Low complexity" evidence="1">
    <location>
        <begin position="47"/>
        <end position="144"/>
    </location>
</feature>
<organism evidence="5 6">
    <name type="scientific">Metarhizium anisopliae (strain ARSEF 549)</name>
    <dbReference type="NCBI Taxonomy" id="3151832"/>
    <lineage>
        <taxon>Eukaryota</taxon>
        <taxon>Fungi</taxon>
        <taxon>Dikarya</taxon>
        <taxon>Ascomycota</taxon>
        <taxon>Pezizomycotina</taxon>
        <taxon>Sordariomycetes</taxon>
        <taxon>Hypocreomycetidae</taxon>
        <taxon>Hypocreales</taxon>
        <taxon>Clavicipitaceae</taxon>
        <taxon>Metarhizium</taxon>
    </lineage>
</organism>
<feature type="chain" id="PRO_5002086424" evidence="3">
    <location>
        <begin position="23"/>
        <end position="278"/>
    </location>
</feature>
<keyword evidence="2" id="KW-0812">Transmembrane</keyword>
<evidence type="ECO:0000313" key="6">
    <source>
        <dbReference type="Proteomes" id="UP000031186"/>
    </source>
</evidence>
<feature type="compositionally biased region" description="Polar residues" evidence="1">
    <location>
        <begin position="254"/>
        <end position="278"/>
    </location>
</feature>
<dbReference type="AlphaFoldDB" id="A0A0B4EQ28"/>
<dbReference type="VEuPathDB" id="FungiDB:MAN_09871"/>
<feature type="domain" description="Mid2" evidence="4">
    <location>
        <begin position="153"/>
        <end position="208"/>
    </location>
</feature>
<feature type="region of interest" description="Disordered" evidence="1">
    <location>
        <begin position="158"/>
        <end position="186"/>
    </location>
</feature>
<dbReference type="Pfam" id="PF04478">
    <property type="entry name" value="Mid2"/>
    <property type="match status" value="1"/>
</dbReference>
<keyword evidence="6" id="KW-1185">Reference proteome</keyword>
<evidence type="ECO:0000313" key="5">
    <source>
        <dbReference type="EMBL" id="KID60338.1"/>
    </source>
</evidence>
<feature type="compositionally biased region" description="Low complexity" evidence="1">
    <location>
        <begin position="158"/>
        <end position="178"/>
    </location>
</feature>
<evidence type="ECO:0000256" key="2">
    <source>
        <dbReference type="SAM" id="Phobius"/>
    </source>
</evidence>
<reference evidence="5 6" key="1">
    <citation type="journal article" date="2014" name="Proc. Natl. Acad. Sci. U.S.A.">
        <title>Trajectory and genomic determinants of fungal-pathogen speciation and host adaptation.</title>
        <authorList>
            <person name="Hu X."/>
            <person name="Xiao G."/>
            <person name="Zheng P."/>
            <person name="Shang Y."/>
            <person name="Su Y."/>
            <person name="Zhang X."/>
            <person name="Liu X."/>
            <person name="Zhan S."/>
            <person name="St Leger R.J."/>
            <person name="Wang C."/>
        </authorList>
    </citation>
    <scope>NUCLEOTIDE SEQUENCE [LARGE SCALE GENOMIC DNA]</scope>
    <source>
        <strain evidence="5 6">ARSEF 549</strain>
    </source>
</reference>
<feature type="signal peptide" evidence="3">
    <location>
        <begin position="1"/>
        <end position="22"/>
    </location>
</feature>
<dbReference type="HOGENOM" id="CLU_053893_1_0_1"/>
<sequence length="278" mass="28192">MYSKQILQQLLVAVAIVSVAQSTWLDLNKIDVQALAARQLSDLVGGTSASESSTQSTPTTESTPSSTSTPSSSPTSTPSSTPATPSTPSSSSSSTPSSTPASATPSATPEATSSSASTPSSTFIPVQTTSSSSTPTSSTPTPVVQTSVQVWTTTNTNGSKTVVSSTTRTTSTPGLTSGDGETTGMSTKTRNTVIGVVVGVGGAIVLGALGLVAWRIWGRKKHSEENDGLMAYDMSATGGMEKSERGSSAGGAHTQRSPFQSTLENYHQPGQVTASSNF</sequence>
<feature type="region of interest" description="Disordered" evidence="1">
    <location>
        <begin position="46"/>
        <end position="144"/>
    </location>
</feature>